<organism evidence="1 2">
    <name type="scientific">Rhizobium fredii</name>
    <name type="common">Sinorhizobium fredii</name>
    <dbReference type="NCBI Taxonomy" id="380"/>
    <lineage>
        <taxon>Bacteria</taxon>
        <taxon>Pseudomonadati</taxon>
        <taxon>Pseudomonadota</taxon>
        <taxon>Alphaproteobacteria</taxon>
        <taxon>Hyphomicrobiales</taxon>
        <taxon>Rhizobiaceae</taxon>
        <taxon>Sinorhizobium/Ensifer group</taxon>
        <taxon>Sinorhizobium</taxon>
    </lineage>
</organism>
<evidence type="ECO:0000313" key="1">
    <source>
        <dbReference type="EMBL" id="MQX11808.1"/>
    </source>
</evidence>
<dbReference type="AlphaFoldDB" id="A0A844AIM3"/>
<dbReference type="RefSeq" id="WP_060563470.1">
    <property type="nucleotide sequence ID" value="NZ_BJNI01000015.1"/>
</dbReference>
<sequence length="200" mass="22428">MEKKKKSAWNWLNPMTWIEAAFALLAAIFAPLLRWLGMLTPPSTQGFQNIRKEDVEDAKQLAQEQEAAVDAITREMSPAEIVRAYAKADVAGRATMDLSALDFGQQDWLLRLSDEALSKLAMSTKGGCARSLERREVLPSYPKAAAETEAPEIYAIPSAEDEEEWKRQQIAALFRQVQRELYHAPGIPNLQPKHTPATLH</sequence>
<proteinExistence type="predicted"/>
<evidence type="ECO:0000313" key="2">
    <source>
        <dbReference type="Proteomes" id="UP000466694"/>
    </source>
</evidence>
<name>A0A844AIM3_RHIFR</name>
<dbReference type="Proteomes" id="UP000466694">
    <property type="component" value="Unassembled WGS sequence"/>
</dbReference>
<accession>A0A844AIM3</accession>
<gene>
    <name evidence="1" type="ORF">GHK48_27080</name>
</gene>
<protein>
    <submittedName>
        <fullName evidence="1">Uncharacterized protein</fullName>
    </submittedName>
</protein>
<reference evidence="1 2" key="1">
    <citation type="journal article" date="2013" name="Genome Biol.">
        <title>Comparative genomics of the core and accessory genomes of 48 Sinorhizobium strains comprising five genospecies.</title>
        <authorList>
            <person name="Sugawara M."/>
            <person name="Epstein B."/>
            <person name="Badgley B.D."/>
            <person name="Unno T."/>
            <person name="Xu L."/>
            <person name="Reese J."/>
            <person name="Gyaneshwar P."/>
            <person name="Denny R."/>
            <person name="Mudge J."/>
            <person name="Bharti A.K."/>
            <person name="Farmer A.D."/>
            <person name="May G.D."/>
            <person name="Woodward J.E."/>
            <person name="Medigue C."/>
            <person name="Vallenet D."/>
            <person name="Lajus A."/>
            <person name="Rouy Z."/>
            <person name="Martinez-Vaz B."/>
            <person name="Tiffin P."/>
            <person name="Young N.D."/>
            <person name="Sadowsky M.J."/>
        </authorList>
    </citation>
    <scope>NUCLEOTIDE SEQUENCE [LARGE SCALE GENOMIC DNA]</scope>
    <source>
        <strain evidence="1 2">USDA205</strain>
    </source>
</reference>
<dbReference type="EMBL" id="WISZ01000197">
    <property type="protein sequence ID" value="MQX11808.1"/>
    <property type="molecule type" value="Genomic_DNA"/>
</dbReference>
<comment type="caution">
    <text evidence="1">The sequence shown here is derived from an EMBL/GenBank/DDBJ whole genome shotgun (WGS) entry which is preliminary data.</text>
</comment>